<dbReference type="GO" id="GO:0008360">
    <property type="term" value="P:regulation of cell shape"/>
    <property type="evidence" value="ECO:0007669"/>
    <property type="project" value="UniProtKB-UniRule"/>
</dbReference>
<dbReference type="GO" id="GO:0016740">
    <property type="term" value="F:transferase activity"/>
    <property type="evidence" value="ECO:0007669"/>
    <property type="project" value="InterPro"/>
</dbReference>
<dbReference type="PANTHER" id="PTHR38589">
    <property type="entry name" value="BLR0621 PROTEIN"/>
    <property type="match status" value="1"/>
</dbReference>
<sequence>MLLKRRQVLVGFAALPAAAVASSLTVPHAAAAEADKALLDAAVAAAPTAREVITVAAPSFSSTDVQVSAWALLEQGWSKVYGPVPGKVGQQGIGEGEDGVPRTPFGVFRLDLAFGRQDNPGTTLPYTKVTNQHWWDGNVDSPTYDRMVVQAASPGPESENLYDIGPVYDYAVHFDNNPSHTPGKGGAMFLHVTDGNPTLGCVAISREGMITLLKWLAPAHNPVLVTGLAG</sequence>
<evidence type="ECO:0000313" key="4">
    <source>
        <dbReference type="EMBL" id="SDQ56735.1"/>
    </source>
</evidence>
<feature type="domain" description="L,D-TPase catalytic" evidence="3">
    <location>
        <begin position="59"/>
        <end position="226"/>
    </location>
</feature>
<dbReference type="GO" id="GO:0071555">
    <property type="term" value="P:cell wall organization"/>
    <property type="evidence" value="ECO:0007669"/>
    <property type="project" value="UniProtKB-UniRule"/>
</dbReference>
<dbReference type="GO" id="GO:0009252">
    <property type="term" value="P:peptidoglycan biosynthetic process"/>
    <property type="evidence" value="ECO:0007669"/>
    <property type="project" value="UniProtKB-KW"/>
</dbReference>
<dbReference type="RefSeq" id="WP_115391397.1">
    <property type="nucleotide sequence ID" value="NZ_FNLF01000002.1"/>
</dbReference>
<dbReference type="InterPro" id="IPR005490">
    <property type="entry name" value="LD_TPept_cat_dom"/>
</dbReference>
<evidence type="ECO:0000256" key="2">
    <source>
        <dbReference type="SAM" id="SignalP"/>
    </source>
</evidence>
<keyword evidence="1" id="KW-0961">Cell wall biogenesis/degradation</keyword>
<gene>
    <name evidence="4" type="ORF">SAMN04489765_0914</name>
</gene>
<organism evidence="4 5">
    <name type="scientific">Tsukamurella pulmonis</name>
    <dbReference type="NCBI Taxonomy" id="47312"/>
    <lineage>
        <taxon>Bacteria</taxon>
        <taxon>Bacillati</taxon>
        <taxon>Actinomycetota</taxon>
        <taxon>Actinomycetes</taxon>
        <taxon>Mycobacteriales</taxon>
        <taxon>Tsukamurellaceae</taxon>
        <taxon>Tsukamurella</taxon>
    </lineage>
</organism>
<name>A0A1H1BXS6_9ACTN</name>
<feature type="active site" description="Nucleophile" evidence="1">
    <location>
        <position position="201"/>
    </location>
</feature>
<reference evidence="5" key="1">
    <citation type="submission" date="2016-10" db="EMBL/GenBank/DDBJ databases">
        <authorList>
            <person name="Varghese N."/>
            <person name="Submissions S."/>
        </authorList>
    </citation>
    <scope>NUCLEOTIDE SEQUENCE [LARGE SCALE GENOMIC DNA]</scope>
    <source>
        <strain evidence="5">DSM 44142</strain>
    </source>
</reference>
<protein>
    <submittedName>
        <fullName evidence="4">L,D-peptidoglycan transpeptidase YkuD, ErfK/YbiS/YcfS/YnhG family</fullName>
    </submittedName>
</protein>
<keyword evidence="5" id="KW-1185">Reference proteome</keyword>
<evidence type="ECO:0000256" key="1">
    <source>
        <dbReference type="PROSITE-ProRule" id="PRU01373"/>
    </source>
</evidence>
<proteinExistence type="predicted"/>
<keyword evidence="1" id="KW-0573">Peptidoglycan synthesis</keyword>
<evidence type="ECO:0000313" key="5">
    <source>
        <dbReference type="Proteomes" id="UP000183053"/>
    </source>
</evidence>
<feature type="signal peptide" evidence="2">
    <location>
        <begin position="1"/>
        <end position="31"/>
    </location>
</feature>
<evidence type="ECO:0000259" key="3">
    <source>
        <dbReference type="PROSITE" id="PS52029"/>
    </source>
</evidence>
<feature type="chain" id="PRO_5010367410" evidence="2">
    <location>
        <begin position="32"/>
        <end position="230"/>
    </location>
</feature>
<dbReference type="OrthoDB" id="186490at2"/>
<dbReference type="EMBL" id="FNLF01000002">
    <property type="protein sequence ID" value="SDQ56735.1"/>
    <property type="molecule type" value="Genomic_DNA"/>
</dbReference>
<dbReference type="PROSITE" id="PS51318">
    <property type="entry name" value="TAT"/>
    <property type="match status" value="1"/>
</dbReference>
<feature type="active site" description="Proton donor/acceptor" evidence="1">
    <location>
        <position position="191"/>
    </location>
</feature>
<dbReference type="PANTHER" id="PTHR38589:SF1">
    <property type="entry name" value="BLR0621 PROTEIN"/>
    <property type="match status" value="1"/>
</dbReference>
<dbReference type="AlphaFoldDB" id="A0A1H1BXS6"/>
<dbReference type="PROSITE" id="PS52029">
    <property type="entry name" value="LD_TPASE"/>
    <property type="match status" value="1"/>
</dbReference>
<dbReference type="STRING" id="47312.SAMN04489765_0914"/>
<accession>A0A1H1BXS6</accession>
<keyword evidence="2" id="KW-0732">Signal</keyword>
<keyword evidence="1" id="KW-0133">Cell shape</keyword>
<dbReference type="Proteomes" id="UP000183053">
    <property type="component" value="Unassembled WGS sequence"/>
</dbReference>
<dbReference type="Pfam" id="PF03734">
    <property type="entry name" value="YkuD"/>
    <property type="match status" value="1"/>
</dbReference>
<comment type="pathway">
    <text evidence="1">Cell wall biogenesis; peptidoglycan biosynthesis.</text>
</comment>
<dbReference type="InterPro" id="IPR006311">
    <property type="entry name" value="TAT_signal"/>
</dbReference>